<feature type="region of interest" description="Disordered" evidence="1">
    <location>
        <begin position="66"/>
        <end position="200"/>
    </location>
</feature>
<feature type="compositionally biased region" description="Low complexity" evidence="1">
    <location>
        <begin position="66"/>
        <end position="104"/>
    </location>
</feature>
<organism evidence="2 3">
    <name type="scientific">Prymnesium parvum</name>
    <name type="common">Toxic golden alga</name>
    <dbReference type="NCBI Taxonomy" id="97485"/>
    <lineage>
        <taxon>Eukaryota</taxon>
        <taxon>Haptista</taxon>
        <taxon>Haptophyta</taxon>
        <taxon>Prymnesiophyceae</taxon>
        <taxon>Prymnesiales</taxon>
        <taxon>Prymnesiaceae</taxon>
        <taxon>Prymnesium</taxon>
    </lineage>
</organism>
<dbReference type="SUPFAM" id="SSF49562">
    <property type="entry name" value="C2 domain (Calcium/lipid-binding domain, CaLB)"/>
    <property type="match status" value="1"/>
</dbReference>
<proteinExistence type="predicted"/>
<protein>
    <recommendedName>
        <fullName evidence="4">C2 domain-containing protein</fullName>
    </recommendedName>
</protein>
<sequence length="596" mass="64003">MPSSKRCGAPLRISLEESEEGDDDEAEPADSPRFCCRLSSSLLMLLGAALYLLPEASAAANRRAAALPRGSSGAAEAPGGAGAAAAAPAYAGAARSASNASSPSLLPFRASPPRGAALTPPRHSPPPVPRAASTPPAPLHPSPSPPPSSPKPSLPPSPSMRTPPPPSAPNASALRLSTAAPLLSSPPPTPASPPQEPTAQLPAEGTVCMQAFRATGVHAQNEGDHGVSDPQLWLYETQGGTLFGKSTIVYDDLNPVWPPQETFCVDRSRTARGRFCVDIRDDWPQPLPPLLHFKCVPLPSTAGAHTVALDKGCELSFVAVLPPPPAAPPPPPFDLHGKLNAPKCAAMLRDRTHIFRKMWNVDPWWYLHAGQPTCFERKRDDNTQGQHADSYFDDVKSGAHCDSNWFEGSPGNLGLVGVPPKFTAQAPALLGFDESIEWFCTKEHMFFNNGFYGNDHAGNCANSNNNILALWGNRLQYNLCRNLEWQVCAAKGLLPGQQGFGMRFSHRPGDLNVFDGGTGKMLGDCRGWRPEYVGKACGTDAYSTDDIYFLEVCMFSFICRNGADVFKLNVDDFYVCDFDGEKFDELARLLKEPPNS</sequence>
<comment type="caution">
    <text evidence="2">The sequence shown here is derived from an EMBL/GenBank/DDBJ whole genome shotgun (WGS) entry which is preliminary data.</text>
</comment>
<evidence type="ECO:0000313" key="3">
    <source>
        <dbReference type="Proteomes" id="UP001515480"/>
    </source>
</evidence>
<feature type="compositionally biased region" description="Acidic residues" evidence="1">
    <location>
        <begin position="16"/>
        <end position="28"/>
    </location>
</feature>
<name>A0AB34IJG2_PRYPA</name>
<feature type="compositionally biased region" description="Low complexity" evidence="1">
    <location>
        <begin position="169"/>
        <end position="183"/>
    </location>
</feature>
<feature type="compositionally biased region" description="Pro residues" evidence="1">
    <location>
        <begin position="184"/>
        <end position="196"/>
    </location>
</feature>
<reference evidence="2 3" key="1">
    <citation type="journal article" date="2024" name="Science">
        <title>Giant polyketide synthase enzymes in the biosynthesis of giant marine polyether toxins.</title>
        <authorList>
            <person name="Fallon T.R."/>
            <person name="Shende V.V."/>
            <person name="Wierzbicki I.H."/>
            <person name="Pendleton A.L."/>
            <person name="Watervoot N.F."/>
            <person name="Auber R.P."/>
            <person name="Gonzalez D.J."/>
            <person name="Wisecaver J.H."/>
            <person name="Moore B.S."/>
        </authorList>
    </citation>
    <scope>NUCLEOTIDE SEQUENCE [LARGE SCALE GENOMIC DNA]</scope>
    <source>
        <strain evidence="2 3">12B1</strain>
    </source>
</reference>
<feature type="compositionally biased region" description="Pro residues" evidence="1">
    <location>
        <begin position="122"/>
        <end position="168"/>
    </location>
</feature>
<dbReference type="InterPro" id="IPR035892">
    <property type="entry name" value="C2_domain_sf"/>
</dbReference>
<accession>A0AB34IJG2</accession>
<keyword evidence="3" id="KW-1185">Reference proteome</keyword>
<evidence type="ECO:0000256" key="1">
    <source>
        <dbReference type="SAM" id="MobiDB-lite"/>
    </source>
</evidence>
<dbReference type="Proteomes" id="UP001515480">
    <property type="component" value="Unassembled WGS sequence"/>
</dbReference>
<dbReference type="EMBL" id="JBGBPQ010000025">
    <property type="protein sequence ID" value="KAL1499574.1"/>
    <property type="molecule type" value="Genomic_DNA"/>
</dbReference>
<gene>
    <name evidence="2" type="ORF">AB1Y20_011775</name>
</gene>
<evidence type="ECO:0008006" key="4">
    <source>
        <dbReference type="Google" id="ProtNLM"/>
    </source>
</evidence>
<evidence type="ECO:0000313" key="2">
    <source>
        <dbReference type="EMBL" id="KAL1499574.1"/>
    </source>
</evidence>
<feature type="region of interest" description="Disordered" evidence="1">
    <location>
        <begin position="1"/>
        <end position="32"/>
    </location>
</feature>
<dbReference type="AlphaFoldDB" id="A0AB34IJG2"/>